<keyword evidence="7 9" id="KW-0460">Magnesium</keyword>
<keyword evidence="5 9" id="KW-0255">Endonuclease</keyword>
<comment type="similarity">
    <text evidence="2 9">Belongs to the CRISPR-associated endoribonuclease Cas2 protein family.</text>
</comment>
<evidence type="ECO:0000256" key="7">
    <source>
        <dbReference type="ARBA" id="ARBA00022842"/>
    </source>
</evidence>
<comment type="function">
    <text evidence="9">CRISPR (clustered regularly interspaced short palindromic repeat), is an adaptive immune system that provides protection against mobile genetic elements (viruses, transposable elements and conjugative plasmids). CRISPR clusters contain sequences complementary to antecedent mobile elements and target invading nucleic acids. CRISPR clusters are transcribed and processed into CRISPR RNA (crRNA). Functions as a ssRNA-specific endoribonuclease. Involved in the integration of spacer DNA into the CRISPR cassette.</text>
</comment>
<keyword evidence="8 9" id="KW-0051">Antiviral defense</keyword>
<dbReference type="PANTHER" id="PTHR34405">
    <property type="entry name" value="CRISPR-ASSOCIATED ENDORIBONUCLEASE CAS2"/>
    <property type="match status" value="1"/>
</dbReference>
<dbReference type="InterPro" id="IPR019199">
    <property type="entry name" value="Virulence_VapD/CRISPR_Cas2"/>
</dbReference>
<evidence type="ECO:0000256" key="6">
    <source>
        <dbReference type="ARBA" id="ARBA00022801"/>
    </source>
</evidence>
<reference evidence="11" key="1">
    <citation type="journal article" date="2015" name="Genome Announc.">
        <title>Draft Genome Sequence of an Anaerobic Ammonium-Oxidizing Bacterium, "Candidatus Brocadia sinica".</title>
        <authorList>
            <person name="Oshiki M."/>
            <person name="Shinyako-Hata K."/>
            <person name="Satoh H."/>
            <person name="Okabe S."/>
        </authorList>
    </citation>
    <scope>NUCLEOTIDE SEQUENCE [LARGE SCALE GENOMIC DNA]</scope>
    <source>
        <strain evidence="11">JPN1</strain>
    </source>
</reference>
<dbReference type="HAMAP" id="MF_01471">
    <property type="entry name" value="Cas2"/>
    <property type="match status" value="1"/>
</dbReference>
<evidence type="ECO:0000256" key="8">
    <source>
        <dbReference type="ARBA" id="ARBA00023118"/>
    </source>
</evidence>
<evidence type="ECO:0000313" key="10">
    <source>
        <dbReference type="EMBL" id="GAN32033.1"/>
    </source>
</evidence>
<sequence length="86" mass="9697">MAYDICTSKRLNRVRYFLKGFSTGGQKSVFECFLTQGELREVIVGVSSIIDESTDRIHIFSLDGRSRSHTLGAAVPPKDPEFFYFG</sequence>
<organism evidence="10 11">
    <name type="scientific">Candidatus Brocadia sinica JPN1</name>
    <dbReference type="NCBI Taxonomy" id="1197129"/>
    <lineage>
        <taxon>Bacteria</taxon>
        <taxon>Pseudomonadati</taxon>
        <taxon>Planctomycetota</taxon>
        <taxon>Candidatus Brocadiia</taxon>
        <taxon>Candidatus Brocadiales</taxon>
        <taxon>Candidatus Brocadiaceae</taxon>
        <taxon>Candidatus Brocadia</taxon>
    </lineage>
</organism>
<dbReference type="Pfam" id="PF09827">
    <property type="entry name" value="CRISPR_Cas2"/>
    <property type="match status" value="1"/>
</dbReference>
<gene>
    <name evidence="9" type="primary">cas2</name>
    <name evidence="10" type="ORF">BROSI_A0537</name>
</gene>
<evidence type="ECO:0000313" key="11">
    <source>
        <dbReference type="Proteomes" id="UP000032309"/>
    </source>
</evidence>
<keyword evidence="3 9" id="KW-0540">Nuclease</keyword>
<accession>A0ABQ0JTJ4</accession>
<evidence type="ECO:0000256" key="1">
    <source>
        <dbReference type="ARBA" id="ARBA00001946"/>
    </source>
</evidence>
<keyword evidence="6 9" id="KW-0378">Hydrolase</keyword>
<comment type="cofactor">
    <cofactor evidence="1 9">
        <name>Mg(2+)</name>
        <dbReference type="ChEBI" id="CHEBI:18420"/>
    </cofactor>
</comment>
<dbReference type="CDD" id="cd09725">
    <property type="entry name" value="Cas2_I_II_III"/>
    <property type="match status" value="1"/>
</dbReference>
<evidence type="ECO:0000256" key="4">
    <source>
        <dbReference type="ARBA" id="ARBA00022723"/>
    </source>
</evidence>
<protein>
    <recommendedName>
        <fullName evidence="9">CRISPR-associated endoribonuclease Cas2</fullName>
        <ecNumber evidence="9">3.1.-.-</ecNumber>
    </recommendedName>
</protein>
<evidence type="ECO:0000256" key="5">
    <source>
        <dbReference type="ARBA" id="ARBA00022759"/>
    </source>
</evidence>
<proteinExistence type="inferred from homology"/>
<evidence type="ECO:0000256" key="9">
    <source>
        <dbReference type="HAMAP-Rule" id="MF_01471"/>
    </source>
</evidence>
<dbReference type="RefSeq" id="WP_230400625.1">
    <property type="nucleotide sequence ID" value="NZ_BAFN01000001.1"/>
</dbReference>
<comment type="subunit">
    <text evidence="9">Homodimer, forms a heterotetramer with a Cas1 homodimer.</text>
</comment>
<feature type="binding site" evidence="9">
    <location>
        <position position="4"/>
    </location>
    <ligand>
        <name>Mg(2+)</name>
        <dbReference type="ChEBI" id="CHEBI:18420"/>
        <note>catalytic</note>
    </ligand>
</feature>
<dbReference type="Proteomes" id="UP000032309">
    <property type="component" value="Unassembled WGS sequence"/>
</dbReference>
<dbReference type="NCBIfam" id="TIGR01573">
    <property type="entry name" value="cas2"/>
    <property type="match status" value="1"/>
</dbReference>
<dbReference type="SUPFAM" id="SSF143430">
    <property type="entry name" value="TTP0101/SSO1404-like"/>
    <property type="match status" value="1"/>
</dbReference>
<name>A0ABQ0JTJ4_9BACT</name>
<dbReference type="Gene3D" id="3.30.70.240">
    <property type="match status" value="1"/>
</dbReference>
<dbReference type="InterPro" id="IPR021127">
    <property type="entry name" value="CRISPR_associated_Cas2"/>
</dbReference>
<dbReference type="PANTHER" id="PTHR34405:SF3">
    <property type="entry name" value="CRISPR-ASSOCIATED ENDORIBONUCLEASE CAS2 3"/>
    <property type="match status" value="1"/>
</dbReference>
<dbReference type="EMBL" id="BAFN01000001">
    <property type="protein sequence ID" value="GAN32033.1"/>
    <property type="molecule type" value="Genomic_DNA"/>
</dbReference>
<keyword evidence="11" id="KW-1185">Reference proteome</keyword>
<evidence type="ECO:0000256" key="2">
    <source>
        <dbReference type="ARBA" id="ARBA00009959"/>
    </source>
</evidence>
<comment type="caution">
    <text evidence="10">The sequence shown here is derived from an EMBL/GenBank/DDBJ whole genome shotgun (WGS) entry which is preliminary data.</text>
</comment>
<dbReference type="EC" id="3.1.-.-" evidence="9"/>
<keyword evidence="4 9" id="KW-0479">Metal-binding</keyword>
<evidence type="ECO:0000256" key="3">
    <source>
        <dbReference type="ARBA" id="ARBA00022722"/>
    </source>
</evidence>